<evidence type="ECO:0000313" key="2">
    <source>
        <dbReference type="Proteomes" id="UP000799324"/>
    </source>
</evidence>
<proteinExistence type="predicted"/>
<accession>A0A6A6T9Z2</accession>
<gene>
    <name evidence="1" type="ORF">K491DRAFT_357649</name>
</gene>
<evidence type="ECO:0000313" key="1">
    <source>
        <dbReference type="EMBL" id="KAF2656769.1"/>
    </source>
</evidence>
<keyword evidence="2" id="KW-1185">Reference proteome</keyword>
<name>A0A6A6T9Z2_9PLEO</name>
<reference evidence="1" key="1">
    <citation type="journal article" date="2020" name="Stud. Mycol.">
        <title>101 Dothideomycetes genomes: a test case for predicting lifestyles and emergence of pathogens.</title>
        <authorList>
            <person name="Haridas S."/>
            <person name="Albert R."/>
            <person name="Binder M."/>
            <person name="Bloem J."/>
            <person name="Labutti K."/>
            <person name="Salamov A."/>
            <person name="Andreopoulos B."/>
            <person name="Baker S."/>
            <person name="Barry K."/>
            <person name="Bills G."/>
            <person name="Bluhm B."/>
            <person name="Cannon C."/>
            <person name="Castanera R."/>
            <person name="Culley D."/>
            <person name="Daum C."/>
            <person name="Ezra D."/>
            <person name="Gonzalez J."/>
            <person name="Henrissat B."/>
            <person name="Kuo A."/>
            <person name="Liang C."/>
            <person name="Lipzen A."/>
            <person name="Lutzoni F."/>
            <person name="Magnuson J."/>
            <person name="Mondo S."/>
            <person name="Nolan M."/>
            <person name="Ohm R."/>
            <person name="Pangilinan J."/>
            <person name="Park H.-J."/>
            <person name="Ramirez L."/>
            <person name="Alfaro M."/>
            <person name="Sun H."/>
            <person name="Tritt A."/>
            <person name="Yoshinaga Y."/>
            <person name="Zwiers L.-H."/>
            <person name="Turgeon B."/>
            <person name="Goodwin S."/>
            <person name="Spatafora J."/>
            <person name="Crous P."/>
            <person name="Grigoriev I."/>
        </authorList>
    </citation>
    <scope>NUCLEOTIDE SEQUENCE</scope>
    <source>
        <strain evidence="1">CBS 122681</strain>
    </source>
</reference>
<protein>
    <submittedName>
        <fullName evidence="1">Uncharacterized protein</fullName>
    </submittedName>
</protein>
<organism evidence="1 2">
    <name type="scientific">Lophiostoma macrostomum CBS 122681</name>
    <dbReference type="NCBI Taxonomy" id="1314788"/>
    <lineage>
        <taxon>Eukaryota</taxon>
        <taxon>Fungi</taxon>
        <taxon>Dikarya</taxon>
        <taxon>Ascomycota</taxon>
        <taxon>Pezizomycotina</taxon>
        <taxon>Dothideomycetes</taxon>
        <taxon>Pleosporomycetidae</taxon>
        <taxon>Pleosporales</taxon>
        <taxon>Lophiostomataceae</taxon>
        <taxon>Lophiostoma</taxon>
    </lineage>
</organism>
<sequence length="229" mass="25574">MRQDFARVNRQGAWTGRGFCDLYPPRLSLGEDLGGNSPFSVMTTITVDIKCKYQHSQHTATPHLRTVPNIHRVYIASPSFLPTSPEIPRRCADISRRPTPDARHRSLASTSAHARTAATHVLEPFCMNRFASGGLLATTFPTLLEPWICRIQWGALECWFRDTALGRCCGYQRVERLGRMKDEGWKDAMLAALVITALGLQAQLSGSESLEVGRRKICVVLHALFDLPI</sequence>
<dbReference type="Proteomes" id="UP000799324">
    <property type="component" value="Unassembled WGS sequence"/>
</dbReference>
<dbReference type="AlphaFoldDB" id="A0A6A6T9Z2"/>
<dbReference type="EMBL" id="MU004332">
    <property type="protein sequence ID" value="KAF2656769.1"/>
    <property type="molecule type" value="Genomic_DNA"/>
</dbReference>